<evidence type="ECO:0000256" key="7">
    <source>
        <dbReference type="ARBA" id="ARBA00022741"/>
    </source>
</evidence>
<dbReference type="InterPro" id="IPR003442">
    <property type="entry name" value="T6A_TsaE"/>
</dbReference>
<evidence type="ECO:0000256" key="9">
    <source>
        <dbReference type="ARBA" id="ARBA00022842"/>
    </source>
</evidence>
<keyword evidence="7" id="KW-0547">Nucleotide-binding</keyword>
<evidence type="ECO:0000256" key="6">
    <source>
        <dbReference type="ARBA" id="ARBA00022723"/>
    </source>
</evidence>
<dbReference type="Gene3D" id="3.40.50.300">
    <property type="entry name" value="P-loop containing nucleotide triphosphate hydrolases"/>
    <property type="match status" value="1"/>
</dbReference>
<dbReference type="EMBL" id="DSKY01000018">
    <property type="protein sequence ID" value="HDY59287.1"/>
    <property type="molecule type" value="Genomic_DNA"/>
</dbReference>
<comment type="subcellular location">
    <subcellularLocation>
        <location evidence="1">Cytoplasm</location>
    </subcellularLocation>
</comment>
<dbReference type="GO" id="GO:0005737">
    <property type="term" value="C:cytoplasm"/>
    <property type="evidence" value="ECO:0007669"/>
    <property type="project" value="UniProtKB-SubCell"/>
</dbReference>
<dbReference type="GO" id="GO:0005524">
    <property type="term" value="F:ATP binding"/>
    <property type="evidence" value="ECO:0007669"/>
    <property type="project" value="UniProtKB-KW"/>
</dbReference>
<keyword evidence="4" id="KW-0963">Cytoplasm</keyword>
<name>A0A7V0Z643_UNCW3</name>
<accession>A0A7V0Z643</accession>
<organism evidence="11">
    <name type="scientific">candidate division WOR-3 bacterium</name>
    <dbReference type="NCBI Taxonomy" id="2052148"/>
    <lineage>
        <taxon>Bacteria</taxon>
        <taxon>Bacteria division WOR-3</taxon>
    </lineage>
</organism>
<dbReference type="GO" id="GO:0002949">
    <property type="term" value="P:tRNA threonylcarbamoyladenosine modification"/>
    <property type="evidence" value="ECO:0007669"/>
    <property type="project" value="InterPro"/>
</dbReference>
<dbReference type="SUPFAM" id="SSF52540">
    <property type="entry name" value="P-loop containing nucleoside triphosphate hydrolases"/>
    <property type="match status" value="1"/>
</dbReference>
<sequence>MEFIYFTNKMSKIKKYITCSSHETITLAKKFARKLKAKDILFLAGELGSGKTTFTKGICLGLGIKEPVTSPSFVIASEYKGRKMKVSHIDLYRLKESELSALPIEEYYINDGITIIEWADRLSQFFDRSMKGIYIYFSILKKNEREIRIEDLRD</sequence>
<keyword evidence="11" id="KW-0808">Transferase</keyword>
<dbReference type="GO" id="GO:0016740">
    <property type="term" value="F:transferase activity"/>
    <property type="evidence" value="ECO:0007669"/>
    <property type="project" value="UniProtKB-KW"/>
</dbReference>
<dbReference type="Pfam" id="PF02367">
    <property type="entry name" value="TsaE"/>
    <property type="match status" value="1"/>
</dbReference>
<keyword evidence="8" id="KW-0067">ATP-binding</keyword>
<dbReference type="InterPro" id="IPR027417">
    <property type="entry name" value="P-loop_NTPase"/>
</dbReference>
<keyword evidence="5" id="KW-0819">tRNA processing</keyword>
<protein>
    <recommendedName>
        <fullName evidence="3">tRNA threonylcarbamoyladenosine biosynthesis protein TsaE</fullName>
    </recommendedName>
    <alternativeName>
        <fullName evidence="10">t(6)A37 threonylcarbamoyladenosine biosynthesis protein TsaE</fullName>
    </alternativeName>
</protein>
<evidence type="ECO:0000313" key="11">
    <source>
        <dbReference type="EMBL" id="HDY59287.1"/>
    </source>
</evidence>
<evidence type="ECO:0000256" key="10">
    <source>
        <dbReference type="ARBA" id="ARBA00032441"/>
    </source>
</evidence>
<proteinExistence type="inferred from homology"/>
<dbReference type="GO" id="GO:0046872">
    <property type="term" value="F:metal ion binding"/>
    <property type="evidence" value="ECO:0007669"/>
    <property type="project" value="UniProtKB-KW"/>
</dbReference>
<evidence type="ECO:0000256" key="1">
    <source>
        <dbReference type="ARBA" id="ARBA00004496"/>
    </source>
</evidence>
<dbReference type="PANTHER" id="PTHR33540:SF2">
    <property type="entry name" value="TRNA THREONYLCARBAMOYLADENOSINE BIOSYNTHESIS PROTEIN TSAE"/>
    <property type="match status" value="1"/>
</dbReference>
<comment type="similarity">
    <text evidence="2">Belongs to the TsaE family.</text>
</comment>
<comment type="caution">
    <text evidence="11">The sequence shown here is derived from an EMBL/GenBank/DDBJ whole genome shotgun (WGS) entry which is preliminary data.</text>
</comment>
<dbReference type="NCBIfam" id="TIGR00150">
    <property type="entry name" value="T6A_YjeE"/>
    <property type="match status" value="1"/>
</dbReference>
<evidence type="ECO:0000256" key="2">
    <source>
        <dbReference type="ARBA" id="ARBA00007599"/>
    </source>
</evidence>
<gene>
    <name evidence="11" type="primary">tsaE</name>
    <name evidence="11" type="ORF">ENP86_07035</name>
</gene>
<reference evidence="11" key="1">
    <citation type="journal article" date="2020" name="mSystems">
        <title>Genome- and Community-Level Interaction Insights into Carbon Utilization and Element Cycling Functions of Hydrothermarchaeota in Hydrothermal Sediment.</title>
        <authorList>
            <person name="Zhou Z."/>
            <person name="Liu Y."/>
            <person name="Xu W."/>
            <person name="Pan J."/>
            <person name="Luo Z.H."/>
            <person name="Li M."/>
        </authorList>
    </citation>
    <scope>NUCLEOTIDE SEQUENCE [LARGE SCALE GENOMIC DNA]</scope>
    <source>
        <strain evidence="11">SpSt-258</strain>
    </source>
</reference>
<evidence type="ECO:0000256" key="8">
    <source>
        <dbReference type="ARBA" id="ARBA00022840"/>
    </source>
</evidence>
<evidence type="ECO:0000256" key="4">
    <source>
        <dbReference type="ARBA" id="ARBA00022490"/>
    </source>
</evidence>
<dbReference type="AlphaFoldDB" id="A0A7V0Z643"/>
<dbReference type="PANTHER" id="PTHR33540">
    <property type="entry name" value="TRNA THREONYLCARBAMOYLADENOSINE BIOSYNTHESIS PROTEIN TSAE"/>
    <property type="match status" value="1"/>
</dbReference>
<keyword evidence="9" id="KW-0460">Magnesium</keyword>
<evidence type="ECO:0000256" key="5">
    <source>
        <dbReference type="ARBA" id="ARBA00022694"/>
    </source>
</evidence>
<evidence type="ECO:0000256" key="3">
    <source>
        <dbReference type="ARBA" id="ARBA00019010"/>
    </source>
</evidence>
<keyword evidence="6" id="KW-0479">Metal-binding</keyword>